<proteinExistence type="predicted"/>
<keyword evidence="4" id="KW-1185">Reference proteome</keyword>
<organism evidence="3 4">
    <name type="scientific">Clostridium hominis</name>
    <dbReference type="NCBI Taxonomy" id="2763036"/>
    <lineage>
        <taxon>Bacteria</taxon>
        <taxon>Bacillati</taxon>
        <taxon>Bacillota</taxon>
        <taxon>Clostridia</taxon>
        <taxon>Eubacteriales</taxon>
        <taxon>Clostridiaceae</taxon>
        <taxon>Clostridium</taxon>
    </lineage>
</organism>
<dbReference type="Pfam" id="PF14751">
    <property type="entry name" value="DUF4474"/>
    <property type="match status" value="1"/>
</dbReference>
<keyword evidence="1" id="KW-1133">Transmembrane helix</keyword>
<comment type="caution">
    <text evidence="3">The sequence shown here is derived from an EMBL/GenBank/DDBJ whole genome shotgun (WGS) entry which is preliminary data.</text>
</comment>
<dbReference type="RefSeq" id="WP_186859749.1">
    <property type="nucleotide sequence ID" value="NZ_JACOOO010000015.1"/>
</dbReference>
<evidence type="ECO:0000259" key="2">
    <source>
        <dbReference type="Pfam" id="PF14751"/>
    </source>
</evidence>
<keyword evidence="1" id="KW-0812">Transmembrane</keyword>
<dbReference type="Proteomes" id="UP000596929">
    <property type="component" value="Unassembled WGS sequence"/>
</dbReference>
<gene>
    <name evidence="3" type="ORF">H8S20_07830</name>
</gene>
<dbReference type="InterPro" id="IPR029322">
    <property type="entry name" value="DUF4474"/>
</dbReference>
<reference evidence="3 4" key="1">
    <citation type="submission" date="2020-08" db="EMBL/GenBank/DDBJ databases">
        <title>Genome public.</title>
        <authorList>
            <person name="Liu C."/>
            <person name="Sun Q."/>
        </authorList>
    </citation>
    <scope>NUCLEOTIDE SEQUENCE [LARGE SCALE GENOMIC DNA]</scope>
    <source>
        <strain evidence="3 4">NSJ-6</strain>
    </source>
</reference>
<evidence type="ECO:0000313" key="4">
    <source>
        <dbReference type="Proteomes" id="UP000596929"/>
    </source>
</evidence>
<feature type="domain" description="DUF4474" evidence="2">
    <location>
        <begin position="46"/>
        <end position="287"/>
    </location>
</feature>
<sequence>MDQSLILVICMVISAIVLLLRWWWKRRKLAIEKVKERTDEQKLKDINEALNLYGFLFDVEKDIVYSSMYPPQRKLGYCKLYDELAPSLNMIIDCEPIYFQYDGRRWLIEFWKGQYGMTTGGEVGVYVTDKEDIDIPGVFTGTFYDSVSDYELLQMQYILKKNGKKIIKRGEKHWWLTGFDVGVFSKPEQLSLEIQITFPYWNMQKAFISGLDYAGYKANDVTIDGRMVKIVFKSPKTKQPQKYNKLIVAFIQILNRFYCNLFNLVTKDFTRTIDKIDFLRIYYPILFRLIANSNRSKKIEKLYEDIQKSLKG</sequence>
<evidence type="ECO:0000256" key="1">
    <source>
        <dbReference type="SAM" id="Phobius"/>
    </source>
</evidence>
<protein>
    <submittedName>
        <fullName evidence="3">DUF4474 domain-containing protein</fullName>
    </submittedName>
</protein>
<name>A0ABR7DBM0_9CLOT</name>
<feature type="transmembrane region" description="Helical" evidence="1">
    <location>
        <begin position="6"/>
        <end position="24"/>
    </location>
</feature>
<evidence type="ECO:0000313" key="3">
    <source>
        <dbReference type="EMBL" id="MBC5628796.1"/>
    </source>
</evidence>
<accession>A0ABR7DBM0</accession>
<keyword evidence="1" id="KW-0472">Membrane</keyword>
<dbReference type="EMBL" id="JACOOO010000015">
    <property type="protein sequence ID" value="MBC5628796.1"/>
    <property type="molecule type" value="Genomic_DNA"/>
</dbReference>